<evidence type="ECO:0000313" key="11">
    <source>
        <dbReference type="EMBL" id="RJK94177.1"/>
    </source>
</evidence>
<evidence type="ECO:0000256" key="6">
    <source>
        <dbReference type="ARBA" id="ARBA00023136"/>
    </source>
</evidence>
<dbReference type="PROSITE" id="PS51012">
    <property type="entry name" value="ABC_TM2"/>
    <property type="match status" value="1"/>
</dbReference>
<dbReference type="GO" id="GO:0140359">
    <property type="term" value="F:ABC-type transporter activity"/>
    <property type="evidence" value="ECO:0007669"/>
    <property type="project" value="InterPro"/>
</dbReference>
<evidence type="ECO:0000259" key="10">
    <source>
        <dbReference type="PROSITE" id="PS51012"/>
    </source>
</evidence>
<keyword evidence="4 8" id="KW-0812">Transmembrane</keyword>
<evidence type="ECO:0000256" key="9">
    <source>
        <dbReference type="SAM" id="MobiDB-lite"/>
    </source>
</evidence>
<dbReference type="PANTHER" id="PTHR43077">
    <property type="entry name" value="TRANSPORT PERMEASE YVFS-RELATED"/>
    <property type="match status" value="1"/>
</dbReference>
<dbReference type="GO" id="GO:0046677">
    <property type="term" value="P:response to antibiotic"/>
    <property type="evidence" value="ECO:0007669"/>
    <property type="project" value="UniProtKB-KW"/>
</dbReference>
<dbReference type="PANTHER" id="PTHR43077:SF8">
    <property type="entry name" value="DOXORUBICIN RESISTANCE ABC TRANSPORTER PERMEASE PROTEIN DRRB"/>
    <property type="match status" value="1"/>
</dbReference>
<dbReference type="PIRSF" id="PIRSF006648">
    <property type="entry name" value="DrrB"/>
    <property type="match status" value="1"/>
</dbReference>
<feature type="transmembrane region" description="Helical" evidence="8">
    <location>
        <begin position="137"/>
        <end position="164"/>
    </location>
</feature>
<dbReference type="InterPro" id="IPR047817">
    <property type="entry name" value="ABC2_TM_bact-type"/>
</dbReference>
<feature type="transmembrane region" description="Helical" evidence="8">
    <location>
        <begin position="205"/>
        <end position="225"/>
    </location>
</feature>
<keyword evidence="12" id="KW-1185">Reference proteome</keyword>
<evidence type="ECO:0000256" key="2">
    <source>
        <dbReference type="ARBA" id="ARBA00007783"/>
    </source>
</evidence>
<dbReference type="RefSeq" id="WP_119951186.1">
    <property type="nucleotide sequence ID" value="NZ_QZEZ01000007.1"/>
</dbReference>
<keyword evidence="7" id="KW-0046">Antibiotic resistance</keyword>
<organism evidence="11 12">
    <name type="scientific">Vallicoccus soli</name>
    <dbReference type="NCBI Taxonomy" id="2339232"/>
    <lineage>
        <taxon>Bacteria</taxon>
        <taxon>Bacillati</taxon>
        <taxon>Actinomycetota</taxon>
        <taxon>Actinomycetes</taxon>
        <taxon>Motilibacterales</taxon>
        <taxon>Vallicoccaceae</taxon>
        <taxon>Vallicoccus</taxon>
    </lineage>
</organism>
<proteinExistence type="inferred from homology"/>
<feature type="transmembrane region" description="Helical" evidence="8">
    <location>
        <begin position="63"/>
        <end position="86"/>
    </location>
</feature>
<feature type="compositionally biased region" description="Low complexity" evidence="9">
    <location>
        <begin position="1"/>
        <end position="14"/>
    </location>
</feature>
<evidence type="ECO:0000256" key="4">
    <source>
        <dbReference type="ARBA" id="ARBA00022692"/>
    </source>
</evidence>
<comment type="caution">
    <text evidence="11">The sequence shown here is derived from an EMBL/GenBank/DDBJ whole genome shotgun (WGS) entry which is preliminary data.</text>
</comment>
<comment type="similarity">
    <text evidence="2 8">Belongs to the ABC-2 integral membrane protein family.</text>
</comment>
<dbReference type="OrthoDB" id="670210at2"/>
<evidence type="ECO:0000256" key="7">
    <source>
        <dbReference type="ARBA" id="ARBA00023251"/>
    </source>
</evidence>
<evidence type="ECO:0000256" key="1">
    <source>
        <dbReference type="ARBA" id="ARBA00004651"/>
    </source>
</evidence>
<dbReference type="InterPro" id="IPR013525">
    <property type="entry name" value="ABC2_TM"/>
</dbReference>
<gene>
    <name evidence="11" type="ORF">D5H78_14310</name>
</gene>
<dbReference type="InterPro" id="IPR051328">
    <property type="entry name" value="T7SS_ABC-Transporter"/>
</dbReference>
<sequence length="289" mass="30374">MTTTSTTSTTSTSSAAGGQPHDPAALHAALVGGVRPPRPSAARASATFGWRALLRIKHVPEQLFDVTAFPVITTLMFTYLFGGALAGSVSAYVQYFLPGVLVQTVVMITMYTGVALNTDREKGVFDRFRSLPVWHPSAMVGALLGDAVRFTLASTIVVVLGVVLGFRPDAGVAGVLAGVALLLVFAFSLGWAWTYLGLVLRTPNSVMGTSMMVLFPLTFGSNIFVDPATMPGWLEAVVGVNPISHLATGVRGLMHGTADGGDVLLVLGWSALFVAVFGPLTMRRYGSRG</sequence>
<feature type="transmembrane region" description="Helical" evidence="8">
    <location>
        <begin position="92"/>
        <end position="116"/>
    </location>
</feature>
<evidence type="ECO:0000313" key="12">
    <source>
        <dbReference type="Proteomes" id="UP000265614"/>
    </source>
</evidence>
<feature type="transmembrane region" description="Helical" evidence="8">
    <location>
        <begin position="170"/>
        <end position="193"/>
    </location>
</feature>
<protein>
    <recommendedName>
        <fullName evidence="8">Transport permease protein</fullName>
    </recommendedName>
</protein>
<evidence type="ECO:0000256" key="3">
    <source>
        <dbReference type="ARBA" id="ARBA00022475"/>
    </source>
</evidence>
<keyword evidence="3 8" id="KW-1003">Cell membrane</keyword>
<dbReference type="GO" id="GO:0043190">
    <property type="term" value="C:ATP-binding cassette (ABC) transporter complex"/>
    <property type="evidence" value="ECO:0007669"/>
    <property type="project" value="InterPro"/>
</dbReference>
<dbReference type="AlphaFoldDB" id="A0A3A3Z1B3"/>
<dbReference type="Pfam" id="PF01061">
    <property type="entry name" value="ABC2_membrane"/>
    <property type="match status" value="1"/>
</dbReference>
<comment type="subcellular location">
    <subcellularLocation>
        <location evidence="1 8">Cell membrane</location>
        <topology evidence="1 8">Multi-pass membrane protein</topology>
    </subcellularLocation>
</comment>
<accession>A0A3A3Z1B3</accession>
<evidence type="ECO:0000256" key="5">
    <source>
        <dbReference type="ARBA" id="ARBA00022989"/>
    </source>
</evidence>
<evidence type="ECO:0000256" key="8">
    <source>
        <dbReference type="RuleBase" id="RU361157"/>
    </source>
</evidence>
<keyword evidence="8" id="KW-0813">Transport</keyword>
<keyword evidence="6 8" id="KW-0472">Membrane</keyword>
<feature type="region of interest" description="Disordered" evidence="9">
    <location>
        <begin position="1"/>
        <end position="20"/>
    </location>
</feature>
<dbReference type="EMBL" id="QZEZ01000007">
    <property type="protein sequence ID" value="RJK94177.1"/>
    <property type="molecule type" value="Genomic_DNA"/>
</dbReference>
<dbReference type="InterPro" id="IPR000412">
    <property type="entry name" value="ABC_2_transport"/>
</dbReference>
<name>A0A3A3Z1B3_9ACTN</name>
<keyword evidence="5 8" id="KW-1133">Transmembrane helix</keyword>
<feature type="transmembrane region" description="Helical" evidence="8">
    <location>
        <begin position="263"/>
        <end position="282"/>
    </location>
</feature>
<reference evidence="11 12" key="1">
    <citation type="submission" date="2018-09" db="EMBL/GenBank/DDBJ databases">
        <title>YIM 75000 draft genome.</title>
        <authorList>
            <person name="Tang S."/>
            <person name="Feng Y."/>
        </authorList>
    </citation>
    <scope>NUCLEOTIDE SEQUENCE [LARGE SCALE GENOMIC DNA]</scope>
    <source>
        <strain evidence="11 12">YIM 75000</strain>
    </source>
</reference>
<feature type="domain" description="ABC transmembrane type-2" evidence="10">
    <location>
        <begin position="61"/>
        <end position="288"/>
    </location>
</feature>
<dbReference type="Proteomes" id="UP000265614">
    <property type="component" value="Unassembled WGS sequence"/>
</dbReference>